<keyword evidence="8" id="KW-1185">Reference proteome</keyword>
<organism evidence="7 8">
    <name type="scientific">Compostibacter hankyongensis</name>
    <dbReference type="NCBI Taxonomy" id="1007089"/>
    <lineage>
        <taxon>Bacteria</taxon>
        <taxon>Pseudomonadati</taxon>
        <taxon>Bacteroidota</taxon>
        <taxon>Chitinophagia</taxon>
        <taxon>Chitinophagales</taxon>
        <taxon>Chitinophagaceae</taxon>
        <taxon>Compostibacter</taxon>
    </lineage>
</organism>
<dbReference type="Proteomes" id="UP001501207">
    <property type="component" value="Unassembled WGS sequence"/>
</dbReference>
<keyword evidence="5" id="KW-0812">Transmembrane</keyword>
<dbReference type="InterPro" id="IPR008969">
    <property type="entry name" value="CarboxyPept-like_regulatory"/>
</dbReference>
<dbReference type="PANTHER" id="PTHR30069:SF29">
    <property type="entry name" value="HEMOGLOBIN AND HEMOGLOBIN-HAPTOGLOBIN-BINDING PROTEIN 1-RELATED"/>
    <property type="match status" value="1"/>
</dbReference>
<evidence type="ECO:0000259" key="6">
    <source>
        <dbReference type="SMART" id="SM00965"/>
    </source>
</evidence>
<dbReference type="SUPFAM" id="SSF49464">
    <property type="entry name" value="Carboxypeptidase regulatory domain-like"/>
    <property type="match status" value="1"/>
</dbReference>
<dbReference type="EMBL" id="BAABFN010000007">
    <property type="protein sequence ID" value="GAA4315411.1"/>
    <property type="molecule type" value="Genomic_DNA"/>
</dbReference>
<dbReference type="Pfam" id="PF07715">
    <property type="entry name" value="Plug"/>
    <property type="match status" value="1"/>
</dbReference>
<dbReference type="InterPro" id="IPR011662">
    <property type="entry name" value="Secretin/TonB_short_N"/>
</dbReference>
<comment type="subcellular location">
    <subcellularLocation>
        <location evidence="5">Cell outer membrane</location>
        <topology evidence="5">Multi-pass membrane protein</topology>
    </subcellularLocation>
</comment>
<comment type="caution">
    <text evidence="7">The sequence shown here is derived from an EMBL/GenBank/DDBJ whole genome shotgun (WGS) entry which is preliminary data.</text>
</comment>
<evidence type="ECO:0000313" key="8">
    <source>
        <dbReference type="Proteomes" id="UP001501207"/>
    </source>
</evidence>
<keyword evidence="3 5" id="KW-0472">Membrane</keyword>
<dbReference type="InterPro" id="IPR012910">
    <property type="entry name" value="Plug_dom"/>
</dbReference>
<dbReference type="Gene3D" id="2.60.40.1120">
    <property type="entry name" value="Carboxypeptidase-like, regulatory domain"/>
    <property type="match status" value="1"/>
</dbReference>
<dbReference type="InterPro" id="IPR023996">
    <property type="entry name" value="TonB-dep_OMP_SusC/RagA"/>
</dbReference>
<dbReference type="InterPro" id="IPR023997">
    <property type="entry name" value="TonB-dep_OMP_SusC/RagA_CS"/>
</dbReference>
<dbReference type="NCBIfam" id="TIGR04057">
    <property type="entry name" value="SusC_RagA_signa"/>
    <property type="match status" value="1"/>
</dbReference>
<keyword evidence="5" id="KW-1134">Transmembrane beta strand</keyword>
<name>A0ABP8G1I7_9BACT</name>
<evidence type="ECO:0000256" key="2">
    <source>
        <dbReference type="ARBA" id="ARBA00022729"/>
    </source>
</evidence>
<keyword evidence="4 5" id="KW-0998">Cell outer membrane</keyword>
<sequence>MLLLATCIPVSAHAYAQKVTLVEKNISLKTVFREIRRQTGYNFIYSDKTIRTAAPVTLVAEKMPLEDVLEMCFAGQRLTYALADKMIIVKPGPPFRTTLADKTIRGQVRDSLTGKPLSGVTLQVKGSSTGTVTDAQGNYSLDVAPGAILVVSYLGYNPKEVPVGALTVVNITLASATTGLNQLVVVGYGTQKKATLTGAVSAISAKEIVTTKNENPQNMLTGKIPGVRVVQRTAEPGTFNNAFDIRGLGAPLIVIDGVPRTAADFQRLNANDIDNISVLKDASAAIYGVRAANGVVLVTTKKGTDNKSTLTYDGNYMWQFPSGLPKTVDIYQYMTLRNEQAMHNINGGSPVFDDQQFEDYRSGKKQSTDWYPLVFSAYAPQTQHNLSATGGNDKIQYYVGAGYLYQGSFFKSNDLNYSRYNLRTNITAEIARQFTLDAGINLVTELQNRPYQDSWWIIRGFWRQGPQIPAYANNDPTKPFQGLIEGDNPVSFMDKDLVGYRKFSNSWIQPNLGLKFDVPGIKGLYARTLFSYDYSMNNWKAFQREYQQYQYDEASQTFSTFTRQSPNRLTREAYFRSQVLSQTSLNYSGLFDRHQVSGTMVWEVQKRTGDNLVAQRDLALPLPYLFAGVSSGQIGTMNTGKHNDIEDLYENTNMGLAGRFDYSYADKYLAEFLFRYDGSSKFGPGYQWGFFPGGSVGWRLSEESFIKNSAALSFVNQLKLRASYGVTGDDGASTYQWTSGYNYPSATDRRNFTGGYVFDGNFIASANSTGISNPEITWYTSKTFDVGIDFEGWNGLLGFTVDYFNRKREGLLAQRNGGIPTVVGAALPQENLNGDMSFGYDLEVSHRNTIGALGYNLKAIMSYTRIKALYVERGAYGSSWSNWRNNQNDRYQGVWWGYTSAGRYDSWEDIWSSPTYIGRGTVPGDYKYEDWNGDGEINGLDSHPYQTGTTSWMNMGSVPWMNFSLIGSATFKGFDLNFLLQGAAMATVQYVEQLYQPLWGNSESAAMVQFMDRWHPADPKADPYDPATTWISGHYAYTGTLPDVASSYNSVDGSYLRLKSIELGYTLPSQTVSRWGLSNVRVYVNGYNLVTFTKVKYVDPEHPNDTYGYLYPLNKTVSAGLSVTF</sequence>
<dbReference type="Gene3D" id="2.170.130.10">
    <property type="entry name" value="TonB-dependent receptor, plug domain"/>
    <property type="match status" value="1"/>
</dbReference>
<dbReference type="NCBIfam" id="TIGR04056">
    <property type="entry name" value="OMP_RagA_SusC"/>
    <property type="match status" value="1"/>
</dbReference>
<reference evidence="8" key="1">
    <citation type="journal article" date="2019" name="Int. J. Syst. Evol. Microbiol.">
        <title>The Global Catalogue of Microorganisms (GCM) 10K type strain sequencing project: providing services to taxonomists for standard genome sequencing and annotation.</title>
        <authorList>
            <consortium name="The Broad Institute Genomics Platform"/>
            <consortium name="The Broad Institute Genome Sequencing Center for Infectious Disease"/>
            <person name="Wu L."/>
            <person name="Ma J."/>
        </authorList>
    </citation>
    <scope>NUCLEOTIDE SEQUENCE [LARGE SCALE GENOMIC DNA]</scope>
    <source>
        <strain evidence="8">JCM 17664</strain>
    </source>
</reference>
<evidence type="ECO:0000256" key="3">
    <source>
        <dbReference type="ARBA" id="ARBA00023136"/>
    </source>
</evidence>
<dbReference type="SUPFAM" id="SSF56935">
    <property type="entry name" value="Porins"/>
    <property type="match status" value="1"/>
</dbReference>
<keyword evidence="7" id="KW-0675">Receptor</keyword>
<evidence type="ECO:0000256" key="4">
    <source>
        <dbReference type="ARBA" id="ARBA00023237"/>
    </source>
</evidence>
<keyword evidence="2" id="KW-0732">Signal</keyword>
<evidence type="ECO:0000313" key="7">
    <source>
        <dbReference type="EMBL" id="GAA4315411.1"/>
    </source>
</evidence>
<evidence type="ECO:0000256" key="1">
    <source>
        <dbReference type="ARBA" id="ARBA00022448"/>
    </source>
</evidence>
<evidence type="ECO:0000256" key="5">
    <source>
        <dbReference type="PROSITE-ProRule" id="PRU01360"/>
    </source>
</evidence>
<dbReference type="SMART" id="SM00965">
    <property type="entry name" value="STN"/>
    <property type="match status" value="1"/>
</dbReference>
<gene>
    <name evidence="7" type="ORF">GCM10023143_26770</name>
</gene>
<dbReference type="InterPro" id="IPR037066">
    <property type="entry name" value="Plug_dom_sf"/>
</dbReference>
<keyword evidence="1 5" id="KW-0813">Transport</keyword>
<protein>
    <submittedName>
        <fullName evidence="7">TonB-dependent receptor</fullName>
    </submittedName>
</protein>
<proteinExistence type="inferred from homology"/>
<feature type="domain" description="Secretin/TonB short N-terminal" evidence="6">
    <location>
        <begin position="41"/>
        <end position="92"/>
    </location>
</feature>
<dbReference type="PANTHER" id="PTHR30069">
    <property type="entry name" value="TONB-DEPENDENT OUTER MEMBRANE RECEPTOR"/>
    <property type="match status" value="1"/>
</dbReference>
<dbReference type="RefSeq" id="WP_344980144.1">
    <property type="nucleotide sequence ID" value="NZ_BAABFN010000007.1"/>
</dbReference>
<dbReference type="InterPro" id="IPR039426">
    <property type="entry name" value="TonB-dep_rcpt-like"/>
</dbReference>
<dbReference type="Pfam" id="PF13715">
    <property type="entry name" value="CarbopepD_reg_2"/>
    <property type="match status" value="1"/>
</dbReference>
<accession>A0ABP8G1I7</accession>
<dbReference type="PROSITE" id="PS52016">
    <property type="entry name" value="TONB_DEPENDENT_REC_3"/>
    <property type="match status" value="1"/>
</dbReference>
<comment type="similarity">
    <text evidence="5">Belongs to the TonB-dependent receptor family.</text>
</comment>